<dbReference type="PANTHER" id="PTHR13114">
    <property type="entry name" value="MEDIATOR OF RNA POLYMERASE II TRANSCRIPTION SUBUNIT 17"/>
    <property type="match status" value="1"/>
</dbReference>
<dbReference type="InterPro" id="IPR019313">
    <property type="entry name" value="Mediator_Med17"/>
</dbReference>
<comment type="similarity">
    <text evidence="2">Belongs to the Mediator complex subunit 17 family.</text>
</comment>
<dbReference type="GO" id="GO:0016592">
    <property type="term" value="C:mediator complex"/>
    <property type="evidence" value="ECO:0007669"/>
    <property type="project" value="InterPro"/>
</dbReference>
<evidence type="ECO:0000256" key="5">
    <source>
        <dbReference type="ARBA" id="ARBA00023242"/>
    </source>
</evidence>
<feature type="region of interest" description="Disordered" evidence="6">
    <location>
        <begin position="1"/>
        <end position="29"/>
    </location>
</feature>
<name>A0A0V1EXN2_TRIPS</name>
<dbReference type="GO" id="GO:0070847">
    <property type="term" value="C:core mediator complex"/>
    <property type="evidence" value="ECO:0007669"/>
    <property type="project" value="TreeGrafter"/>
</dbReference>
<sequence>MTERTSQKRMARRQFPKSESDWPVMTPSHELTNRKKEASILIIETYLLLKIHMNSGNAEDEEDQNLLVAVESLREWKVYDISFTGVERYLQPLHYNDHVAELAHNVRWSRLVGHSSRCLSNIGRTERVDDSSSARAAWENVARSLHSALTEMVVLMDLIKVTLTGRYMTFDEAVHDVSSDDGKPVFKSGEAYALFAKRKALSITSNVLLDFVGKQKQKVSGIGSIQQTMQPDEESTYLREMAEMRKFWRLKKSKNSIIGDLSYGHCLPKFPPQSTFEICRKENWSNTGKHPSIETSTLKILLPDDLKDDRRLRVHLLTGKHFLKLIPYMRLCVSNATSLELTSKPVVTWQDRLQLAQSSMFFRDLYLTLCKESMVFEDNTSFMYRDFLILRLDNSHALVISLFSTEELEEARKNIPKDKRTKRLLAETKLQCVFALQQRVCGRYMHNVDMLGNFITNKPVTAPLIVQTHPAPFAGVEMKSQQQIEHLEQCQPSFLLLSILEDARHYILITEMKKALDQLSSSQKDPVMTVYWCYDCCRYNTIARLSLVIPFYEYCGRFTIMIEASLNRIVITSKDCSTVKMVGCVDELITYVKMKCRQYLISTIGVVIRPLDWQTINSSLCTLDSNGCMTPTITIVSPCATNLLRILYPLNSDQVQIFLLKIDGENPSWDNWYNCLPDAYVPIDLNSLAGTSVLHRIETLITLMGEKNNIQLQMQTDII</sequence>
<evidence type="ECO:0000256" key="2">
    <source>
        <dbReference type="ARBA" id="ARBA00005635"/>
    </source>
</evidence>
<evidence type="ECO:0000256" key="1">
    <source>
        <dbReference type="ARBA" id="ARBA00004123"/>
    </source>
</evidence>
<dbReference type="EMBL" id="JYDV01000004">
    <property type="protein sequence ID" value="KRZ45057.1"/>
    <property type="molecule type" value="Genomic_DNA"/>
</dbReference>
<dbReference type="Proteomes" id="UP000054632">
    <property type="component" value="Unassembled WGS sequence"/>
</dbReference>
<dbReference type="AlphaFoldDB" id="A0A0V1EXN2"/>
<evidence type="ECO:0000256" key="3">
    <source>
        <dbReference type="ARBA" id="ARBA00023015"/>
    </source>
</evidence>
<comment type="caution">
    <text evidence="7">The sequence shown here is derived from an EMBL/GenBank/DDBJ whole genome shotgun (WGS) entry which is preliminary data.</text>
</comment>
<keyword evidence="4" id="KW-0804">Transcription</keyword>
<evidence type="ECO:0000313" key="8">
    <source>
        <dbReference type="EMBL" id="KRZ45057.1"/>
    </source>
</evidence>
<dbReference type="EMBL" id="JYDR01000004">
    <property type="protein sequence ID" value="KRY78364.1"/>
    <property type="molecule type" value="Genomic_DNA"/>
</dbReference>
<evidence type="ECO:0000256" key="6">
    <source>
        <dbReference type="SAM" id="MobiDB-lite"/>
    </source>
</evidence>
<reference evidence="9 10" key="1">
    <citation type="submission" date="2015-01" db="EMBL/GenBank/DDBJ databases">
        <title>Evolution of Trichinella species and genotypes.</title>
        <authorList>
            <person name="Korhonen P.K."/>
            <person name="Edoardo P."/>
            <person name="Giuseppe L.R."/>
            <person name="Gasser R.B."/>
        </authorList>
    </citation>
    <scope>NUCLEOTIDE SEQUENCE [LARGE SCALE GENOMIC DNA]</scope>
    <source>
        <strain evidence="7">ISS13</strain>
        <strain evidence="8">ISS176</strain>
    </source>
</reference>
<proteinExistence type="inferred from homology"/>
<keyword evidence="3" id="KW-0805">Transcription regulation</keyword>
<protein>
    <submittedName>
        <fullName evidence="7">Mediator of RNA polymerase II transcription subunit 17</fullName>
    </submittedName>
</protein>
<dbReference type="GO" id="GO:0006357">
    <property type="term" value="P:regulation of transcription by RNA polymerase II"/>
    <property type="evidence" value="ECO:0007669"/>
    <property type="project" value="InterPro"/>
</dbReference>
<dbReference type="PANTHER" id="PTHR13114:SF7">
    <property type="entry name" value="MEDIATOR OF RNA POLYMERASE II TRANSCRIPTION SUBUNIT 17"/>
    <property type="match status" value="1"/>
</dbReference>
<comment type="subcellular location">
    <subcellularLocation>
        <location evidence="1">Nucleus</location>
    </subcellularLocation>
</comment>
<dbReference type="Proteomes" id="UP000054826">
    <property type="component" value="Unassembled WGS sequence"/>
</dbReference>
<evidence type="ECO:0000256" key="4">
    <source>
        <dbReference type="ARBA" id="ARBA00023163"/>
    </source>
</evidence>
<evidence type="ECO:0000313" key="10">
    <source>
        <dbReference type="Proteomes" id="UP000054826"/>
    </source>
</evidence>
<evidence type="ECO:0000313" key="9">
    <source>
        <dbReference type="Proteomes" id="UP000054632"/>
    </source>
</evidence>
<dbReference type="GO" id="GO:0003712">
    <property type="term" value="F:transcription coregulator activity"/>
    <property type="evidence" value="ECO:0007669"/>
    <property type="project" value="InterPro"/>
</dbReference>
<keyword evidence="5" id="KW-0539">Nucleus</keyword>
<accession>A0A0V1EXN2</accession>
<gene>
    <name evidence="7" type="primary">mdt-17</name>
    <name evidence="7" type="ORF">T4A_9185</name>
    <name evidence="8" type="ORF">T4C_9338</name>
</gene>
<organism evidence="7 9">
    <name type="scientific">Trichinella pseudospiralis</name>
    <name type="common">Parasitic roundworm</name>
    <dbReference type="NCBI Taxonomy" id="6337"/>
    <lineage>
        <taxon>Eukaryota</taxon>
        <taxon>Metazoa</taxon>
        <taxon>Ecdysozoa</taxon>
        <taxon>Nematoda</taxon>
        <taxon>Enoplea</taxon>
        <taxon>Dorylaimia</taxon>
        <taxon>Trichinellida</taxon>
        <taxon>Trichinellidae</taxon>
        <taxon>Trichinella</taxon>
    </lineage>
</organism>
<evidence type="ECO:0000313" key="7">
    <source>
        <dbReference type="EMBL" id="KRY78364.1"/>
    </source>
</evidence>